<dbReference type="Gene3D" id="3.30.450.20">
    <property type="entry name" value="PAS domain"/>
    <property type="match status" value="2"/>
</dbReference>
<dbReference type="PROSITE" id="PS50113">
    <property type="entry name" value="PAC"/>
    <property type="match status" value="1"/>
</dbReference>
<evidence type="ECO:0000256" key="3">
    <source>
        <dbReference type="ARBA" id="ARBA00029447"/>
    </source>
</evidence>
<dbReference type="EMBL" id="FBWK01000071">
    <property type="protein sequence ID" value="CUX65105.1"/>
    <property type="molecule type" value="Genomic_DNA"/>
</dbReference>
<evidence type="ECO:0000259" key="7">
    <source>
        <dbReference type="PROSITE" id="PS50112"/>
    </source>
</evidence>
<reference evidence="11" key="1">
    <citation type="submission" date="2016-01" db="EMBL/GenBank/DDBJ databases">
        <authorList>
            <person name="Regsiter A."/>
            <person name="william w."/>
        </authorList>
    </citation>
    <scope>NUCLEOTIDE SEQUENCE [LARGE SCALE GENOMIC DNA]</scope>
    <source>
        <strain evidence="11">CFBP 6623</strain>
    </source>
</reference>
<dbReference type="GO" id="GO:0016020">
    <property type="term" value="C:membrane"/>
    <property type="evidence" value="ECO:0007669"/>
    <property type="project" value="UniProtKB-SubCell"/>
</dbReference>
<dbReference type="PROSITE" id="PS50885">
    <property type="entry name" value="HAMP"/>
    <property type="match status" value="1"/>
</dbReference>
<evidence type="ECO:0000259" key="8">
    <source>
        <dbReference type="PROSITE" id="PS50113"/>
    </source>
</evidence>
<dbReference type="InterPro" id="IPR035965">
    <property type="entry name" value="PAS-like_dom_sf"/>
</dbReference>
<keyword evidence="11" id="KW-1185">Reference proteome</keyword>
<dbReference type="GO" id="GO:0006935">
    <property type="term" value="P:chemotaxis"/>
    <property type="evidence" value="ECO:0007669"/>
    <property type="project" value="UniProtKB-KW"/>
</dbReference>
<dbReference type="InterPro" id="IPR004089">
    <property type="entry name" value="MCPsignal_dom"/>
</dbReference>
<sequence length="596" mass="65072">MNLNTILAGSLYSVMQAFERSQAIISFKTDGTILDANENFCKAVGYSRDEIIGKSHRMFVKPDDAQSAEYTAFWKRLSSGEFDRGQYKRIGKNGREIWLEASYNPVIRGGKVIKVVKIATDITDIKRESLESKGKLDALSRAQAVIEFTPDGKILTANKNFLDTLGYSLDEIVGKHHQIFCEADYLASKEYAEFWPRLARGEFFNDEFKRLRKDGSSVYIQATYNPIMDDEGKVFKVVKFATDVSGRVTALQQIGAGLERLSDNNIRITIDEPFVDEFEHLRHDFNESLAKFQGTLEEVLSQTSMLTEKSGDMSSSANGIAHRSEQQAAALEETSAALEQITVTVRQSAERTAEAHRLVTEANTVAANSVQVVTATVDAIGRIESASKEITSIISVIDEIAFQTNLLALNAGVEAARAGEAGKGFAVVAQEVRELAQRSASAAKQISGLIANSSAEVKEGVRLVGETGQALKHIEEYVKSINANIESISVGAREQSTSLNEINAAVNSLDQMTQQNAGMVSSMGAIAESVSAAASELETLVKRFKLNRRKWIREPGSEASKLGPEARGYGKKTIYQNRANGAAPQIGGEKNQRSAA</sequence>
<evidence type="ECO:0000259" key="6">
    <source>
        <dbReference type="PROSITE" id="PS50111"/>
    </source>
</evidence>
<evidence type="ECO:0000256" key="2">
    <source>
        <dbReference type="ARBA" id="ARBA00022500"/>
    </source>
</evidence>
<dbReference type="PRINTS" id="PR00260">
    <property type="entry name" value="CHEMTRNSDUCR"/>
</dbReference>
<dbReference type="PROSITE" id="PS50111">
    <property type="entry name" value="CHEMOTAXIS_TRANSDUC_2"/>
    <property type="match status" value="1"/>
</dbReference>
<organism evidence="10 11">
    <name type="scientific">Agrobacterium tomkonis CFBP 6623</name>
    <dbReference type="NCBI Taxonomy" id="1183432"/>
    <lineage>
        <taxon>Bacteria</taxon>
        <taxon>Pseudomonadati</taxon>
        <taxon>Pseudomonadota</taxon>
        <taxon>Alphaproteobacteria</taxon>
        <taxon>Hyphomicrobiales</taxon>
        <taxon>Rhizobiaceae</taxon>
        <taxon>Rhizobium/Agrobacterium group</taxon>
        <taxon>Agrobacterium</taxon>
        <taxon>Agrobacterium tumefaciens complex</taxon>
    </lineage>
</organism>
<dbReference type="Pfam" id="PF08447">
    <property type="entry name" value="PAS_3"/>
    <property type="match status" value="2"/>
</dbReference>
<dbReference type="InterPro" id="IPR003660">
    <property type="entry name" value="HAMP_dom"/>
</dbReference>
<dbReference type="AlphaFoldDB" id="A0A1S7S9W9"/>
<dbReference type="PANTHER" id="PTHR43531">
    <property type="entry name" value="PROTEIN ICFG"/>
    <property type="match status" value="1"/>
</dbReference>
<feature type="domain" description="PAC" evidence="8">
    <location>
        <begin position="204"/>
        <end position="256"/>
    </location>
</feature>
<dbReference type="SUPFAM" id="SSF55785">
    <property type="entry name" value="PYP-like sensor domain (PAS domain)"/>
    <property type="match status" value="2"/>
</dbReference>
<evidence type="ECO:0000256" key="4">
    <source>
        <dbReference type="PROSITE-ProRule" id="PRU00284"/>
    </source>
</evidence>
<proteinExistence type="inferred from homology"/>
<evidence type="ECO:0000313" key="11">
    <source>
        <dbReference type="Proteomes" id="UP000191988"/>
    </source>
</evidence>
<dbReference type="SMART" id="SM00091">
    <property type="entry name" value="PAS"/>
    <property type="match status" value="2"/>
</dbReference>
<dbReference type="InterPro" id="IPR000700">
    <property type="entry name" value="PAS-assoc_C"/>
</dbReference>
<feature type="domain" description="PAS" evidence="7">
    <location>
        <begin position="24"/>
        <end position="64"/>
    </location>
</feature>
<dbReference type="InterPro" id="IPR001610">
    <property type="entry name" value="PAC"/>
</dbReference>
<dbReference type="InterPro" id="IPR051310">
    <property type="entry name" value="MCP_chemotaxis"/>
</dbReference>
<evidence type="ECO:0000256" key="1">
    <source>
        <dbReference type="ARBA" id="ARBA00004370"/>
    </source>
</evidence>
<feature type="domain" description="PAS" evidence="7">
    <location>
        <begin position="151"/>
        <end position="175"/>
    </location>
</feature>
<dbReference type="InterPro" id="IPR004090">
    <property type="entry name" value="Chemotax_Me-accpt_rcpt"/>
</dbReference>
<dbReference type="SUPFAM" id="SSF58104">
    <property type="entry name" value="Methyl-accepting chemotaxis protein (MCP) signaling domain"/>
    <property type="match status" value="1"/>
</dbReference>
<dbReference type="InterPro" id="IPR000014">
    <property type="entry name" value="PAS"/>
</dbReference>
<comment type="subcellular location">
    <subcellularLocation>
        <location evidence="1">Membrane</location>
    </subcellularLocation>
</comment>
<keyword evidence="2" id="KW-0145">Chemotaxis</keyword>
<feature type="region of interest" description="Disordered" evidence="5">
    <location>
        <begin position="576"/>
        <end position="596"/>
    </location>
</feature>
<dbReference type="SMART" id="SM00086">
    <property type="entry name" value="PAC"/>
    <property type="match status" value="2"/>
</dbReference>
<evidence type="ECO:0000313" key="10">
    <source>
        <dbReference type="EMBL" id="CUX65105.1"/>
    </source>
</evidence>
<dbReference type="InterPro" id="IPR013655">
    <property type="entry name" value="PAS_fold_3"/>
</dbReference>
<dbReference type="SMART" id="SM00283">
    <property type="entry name" value="MA"/>
    <property type="match status" value="1"/>
</dbReference>
<evidence type="ECO:0000259" key="9">
    <source>
        <dbReference type="PROSITE" id="PS50885"/>
    </source>
</evidence>
<gene>
    <name evidence="10" type="ORF">AGR3A_pa70021</name>
</gene>
<keyword evidence="4" id="KW-0807">Transducer</keyword>
<protein>
    <submittedName>
        <fullName evidence="10">Sensory methylation accepting chemotaxis protein</fullName>
    </submittedName>
</protein>
<dbReference type="FunFam" id="1.10.287.950:FF:000001">
    <property type="entry name" value="Methyl-accepting chemotaxis sensory transducer"/>
    <property type="match status" value="1"/>
</dbReference>
<dbReference type="NCBIfam" id="TIGR00229">
    <property type="entry name" value="sensory_box"/>
    <property type="match status" value="2"/>
</dbReference>
<dbReference type="CDD" id="cd00130">
    <property type="entry name" value="PAS"/>
    <property type="match status" value="2"/>
</dbReference>
<dbReference type="Proteomes" id="UP000191988">
    <property type="component" value="Unassembled WGS sequence"/>
</dbReference>
<name>A0A1S7S9W9_9HYPH</name>
<comment type="similarity">
    <text evidence="3">Belongs to the methyl-accepting chemotaxis (MCP) protein family.</text>
</comment>
<feature type="domain" description="Methyl-accepting transducer" evidence="6">
    <location>
        <begin position="302"/>
        <end position="531"/>
    </location>
</feature>
<dbReference type="PROSITE" id="PS50112">
    <property type="entry name" value="PAS"/>
    <property type="match status" value="2"/>
</dbReference>
<evidence type="ECO:0000256" key="5">
    <source>
        <dbReference type="SAM" id="MobiDB-lite"/>
    </source>
</evidence>
<dbReference type="Pfam" id="PF00015">
    <property type="entry name" value="MCPsignal"/>
    <property type="match status" value="1"/>
</dbReference>
<accession>A0A1S7S9W9</accession>
<dbReference type="PANTHER" id="PTHR43531:SF11">
    <property type="entry name" value="METHYL-ACCEPTING CHEMOTAXIS PROTEIN 3"/>
    <property type="match status" value="1"/>
</dbReference>
<dbReference type="STRING" id="1183432.AGR3A_pa70021"/>
<dbReference type="Gene3D" id="1.10.287.950">
    <property type="entry name" value="Methyl-accepting chemotaxis protein"/>
    <property type="match status" value="1"/>
</dbReference>
<dbReference type="CDD" id="cd11386">
    <property type="entry name" value="MCP_signal"/>
    <property type="match status" value="1"/>
</dbReference>
<dbReference type="GO" id="GO:0004888">
    <property type="term" value="F:transmembrane signaling receptor activity"/>
    <property type="evidence" value="ECO:0007669"/>
    <property type="project" value="InterPro"/>
</dbReference>
<feature type="domain" description="HAMP" evidence="9">
    <location>
        <begin position="245"/>
        <end position="297"/>
    </location>
</feature>
<dbReference type="GO" id="GO:0007165">
    <property type="term" value="P:signal transduction"/>
    <property type="evidence" value="ECO:0007669"/>
    <property type="project" value="UniProtKB-KW"/>
</dbReference>